<evidence type="ECO:0000259" key="1">
    <source>
        <dbReference type="Pfam" id="PF18899"/>
    </source>
</evidence>
<dbReference type="Proteomes" id="UP000256269">
    <property type="component" value="Unassembled WGS sequence"/>
</dbReference>
<accession>A0A3E0I6C6</accession>
<sequence>MMRDAEFDGDVAERWTCPECDREFGRARQSHVCVPGCTVDDTFAGRPPWMRAVYDEIVAELRELGDLHEDAVKVGVFLKNERKLAEIRPRSKDLLVWLFLPFVADEAYAQGRSGDRVLHRIPLRELTDEVREWFVAAYDCANNPV</sequence>
<organism evidence="2 3">
    <name type="scientific">Kutzneria buriramensis</name>
    <dbReference type="NCBI Taxonomy" id="1045776"/>
    <lineage>
        <taxon>Bacteria</taxon>
        <taxon>Bacillati</taxon>
        <taxon>Actinomycetota</taxon>
        <taxon>Actinomycetes</taxon>
        <taxon>Pseudonocardiales</taxon>
        <taxon>Pseudonocardiaceae</taxon>
        <taxon>Kutzneria</taxon>
    </lineage>
</organism>
<reference evidence="2 3" key="1">
    <citation type="submission" date="2018-08" db="EMBL/GenBank/DDBJ databases">
        <title>Genomic Encyclopedia of Archaeal and Bacterial Type Strains, Phase II (KMG-II): from individual species to whole genera.</title>
        <authorList>
            <person name="Goeker M."/>
        </authorList>
    </citation>
    <scope>NUCLEOTIDE SEQUENCE [LARGE SCALE GENOMIC DNA]</scope>
    <source>
        <strain evidence="2 3">DSM 45791</strain>
    </source>
</reference>
<evidence type="ECO:0000313" key="2">
    <source>
        <dbReference type="EMBL" id="REH54187.1"/>
    </source>
</evidence>
<dbReference type="Pfam" id="PF18899">
    <property type="entry name" value="DUF5655"/>
    <property type="match status" value="1"/>
</dbReference>
<comment type="caution">
    <text evidence="2">The sequence shown here is derived from an EMBL/GenBank/DDBJ whole genome shotgun (WGS) entry which is preliminary data.</text>
</comment>
<protein>
    <recommendedName>
        <fullName evidence="1">DUF5655 domain-containing protein</fullName>
    </recommendedName>
</protein>
<name>A0A3E0I6C6_9PSEU</name>
<dbReference type="InterPro" id="IPR043714">
    <property type="entry name" value="DUF5655"/>
</dbReference>
<dbReference type="EMBL" id="QUNO01000002">
    <property type="protein sequence ID" value="REH54187.1"/>
    <property type="molecule type" value="Genomic_DNA"/>
</dbReference>
<keyword evidence="3" id="KW-1185">Reference proteome</keyword>
<proteinExistence type="predicted"/>
<feature type="domain" description="DUF5655" evidence="1">
    <location>
        <begin position="39"/>
        <end position="139"/>
    </location>
</feature>
<evidence type="ECO:0000313" key="3">
    <source>
        <dbReference type="Proteomes" id="UP000256269"/>
    </source>
</evidence>
<dbReference type="AlphaFoldDB" id="A0A3E0I6C6"/>
<gene>
    <name evidence="2" type="ORF">BCF44_102419</name>
</gene>